<evidence type="ECO:0000313" key="3">
    <source>
        <dbReference type="Proteomes" id="UP000054007"/>
    </source>
</evidence>
<accession>A0A0D7BBM5</accession>
<keyword evidence="3" id="KW-1185">Reference proteome</keyword>
<evidence type="ECO:0000313" key="2">
    <source>
        <dbReference type="EMBL" id="KIY67650.1"/>
    </source>
</evidence>
<dbReference type="AlphaFoldDB" id="A0A0D7BBM5"/>
<feature type="compositionally biased region" description="Basic and acidic residues" evidence="1">
    <location>
        <begin position="520"/>
        <end position="531"/>
    </location>
</feature>
<dbReference type="Proteomes" id="UP000054007">
    <property type="component" value="Unassembled WGS sequence"/>
</dbReference>
<protein>
    <recommendedName>
        <fullName evidence="4">F-box domain-containing protein</fullName>
    </recommendedName>
</protein>
<name>A0A0D7BBM5_9AGAR</name>
<proteinExistence type="predicted"/>
<organism evidence="2 3">
    <name type="scientific">Cylindrobasidium torrendii FP15055 ss-10</name>
    <dbReference type="NCBI Taxonomy" id="1314674"/>
    <lineage>
        <taxon>Eukaryota</taxon>
        <taxon>Fungi</taxon>
        <taxon>Dikarya</taxon>
        <taxon>Basidiomycota</taxon>
        <taxon>Agaricomycotina</taxon>
        <taxon>Agaricomycetes</taxon>
        <taxon>Agaricomycetidae</taxon>
        <taxon>Agaricales</taxon>
        <taxon>Marasmiineae</taxon>
        <taxon>Physalacriaceae</taxon>
        <taxon>Cylindrobasidium</taxon>
    </lineage>
</organism>
<gene>
    <name evidence="2" type="ORF">CYLTODRAFT_422365</name>
</gene>
<sequence>MASLTSLPTDVLELIAVLCASSLQSLLHLMLAGRTFYLRLSIAANPHIYATICRRLFNVPFISQGVPQSSAVADELFRRLRVLRRIRDSDLTTHSLTQDLWTAFGLVLEGGAAHLREAGFLQYATTLLRRSLLLPGDVLFLDKSCGNGSQERVSLLLWLVALTIKRDDILGMDEERHEKLTDILMPLLLNKGLDLVDARRCYPHVCETNDTAASPSSCAFSEGRPNSKHASLAVREDHSLFDAVVFYGQAQCPRPRLPPALCAAGTLYFALRQAHTLQEPPGMPLDRAAANISQRSGPTQADFHSWRAFRTPLFADYIARPNPLPGADPCLNVLSITPSAPPQPSVQTYILMNLPGVWDGSYFIAPFATPNQATAADFICQRPMQCKLDVRPALTSLDDDPFEWSLRDIQQPHRSRELEVGHTSLLQFPIGADDFSGCIVTGQTLEDHDEAWGAYLFYGKVYRDGRIVLKREVKGGYNDLSTIVFEGHLFYGASLVGSWRSRTDESCPTRRGIFSMRRTPSGEETERPSLY</sequence>
<dbReference type="OrthoDB" id="3007819at2759"/>
<evidence type="ECO:0000256" key="1">
    <source>
        <dbReference type="SAM" id="MobiDB-lite"/>
    </source>
</evidence>
<feature type="region of interest" description="Disordered" evidence="1">
    <location>
        <begin position="512"/>
        <end position="531"/>
    </location>
</feature>
<evidence type="ECO:0008006" key="4">
    <source>
        <dbReference type="Google" id="ProtNLM"/>
    </source>
</evidence>
<reference evidence="2 3" key="1">
    <citation type="journal article" date="2015" name="Fungal Genet. Biol.">
        <title>Evolution of novel wood decay mechanisms in Agaricales revealed by the genome sequences of Fistulina hepatica and Cylindrobasidium torrendii.</title>
        <authorList>
            <person name="Floudas D."/>
            <person name="Held B.W."/>
            <person name="Riley R."/>
            <person name="Nagy L.G."/>
            <person name="Koehler G."/>
            <person name="Ransdell A.S."/>
            <person name="Younus H."/>
            <person name="Chow J."/>
            <person name="Chiniquy J."/>
            <person name="Lipzen A."/>
            <person name="Tritt A."/>
            <person name="Sun H."/>
            <person name="Haridas S."/>
            <person name="LaButti K."/>
            <person name="Ohm R.A."/>
            <person name="Kues U."/>
            <person name="Blanchette R.A."/>
            <person name="Grigoriev I.V."/>
            <person name="Minto R.E."/>
            <person name="Hibbett D.S."/>
        </authorList>
    </citation>
    <scope>NUCLEOTIDE SEQUENCE [LARGE SCALE GENOMIC DNA]</scope>
    <source>
        <strain evidence="2 3">FP15055 ss-10</strain>
    </source>
</reference>
<dbReference type="EMBL" id="KN880521">
    <property type="protein sequence ID" value="KIY67650.1"/>
    <property type="molecule type" value="Genomic_DNA"/>
</dbReference>